<evidence type="ECO:0000313" key="1">
    <source>
        <dbReference type="EMBL" id="KAA2211566.1"/>
    </source>
</evidence>
<accession>A0A5B2TAI7</accession>
<organism evidence="1 2">
    <name type="scientific">Teichococcus oryzae</name>
    <dbReference type="NCBI Taxonomy" id="1608942"/>
    <lineage>
        <taxon>Bacteria</taxon>
        <taxon>Pseudomonadati</taxon>
        <taxon>Pseudomonadota</taxon>
        <taxon>Alphaproteobacteria</taxon>
        <taxon>Acetobacterales</taxon>
        <taxon>Roseomonadaceae</taxon>
        <taxon>Roseomonas</taxon>
    </lineage>
</organism>
<protein>
    <recommendedName>
        <fullName evidence="3">Helix-turn-helix domain-containing protein</fullName>
    </recommendedName>
</protein>
<keyword evidence="2" id="KW-1185">Reference proteome</keyword>
<proteinExistence type="predicted"/>
<evidence type="ECO:0008006" key="3">
    <source>
        <dbReference type="Google" id="ProtNLM"/>
    </source>
</evidence>
<gene>
    <name evidence="1" type="ORF">F0Q34_19370</name>
</gene>
<dbReference type="AlphaFoldDB" id="A0A5B2TAI7"/>
<dbReference type="Proteomes" id="UP000322110">
    <property type="component" value="Unassembled WGS sequence"/>
</dbReference>
<dbReference type="EMBL" id="VUKA01000021">
    <property type="protein sequence ID" value="KAA2211566.1"/>
    <property type="molecule type" value="Genomic_DNA"/>
</dbReference>
<sequence>MPEACPAADGPIHKDRLMSFDRNAFARAVWLAYTTRELTLRGQRLTATGYLLARVMLRRARKGTGQLWPSRCTLALDLGISEKTVTRQHAILRDLGLLVWQTRQTRRCRKDTNLYALLSPEPENKEESICDSSGDNLSLGGRAALARLAQLCGGSPGDLLSWLTSDQKGEGALAPGAG</sequence>
<comment type="caution">
    <text evidence="1">The sequence shown here is derived from an EMBL/GenBank/DDBJ whole genome shotgun (WGS) entry which is preliminary data.</text>
</comment>
<name>A0A5B2TAI7_9PROT</name>
<reference evidence="1 2" key="1">
    <citation type="journal article" date="2015" name="Int. J. Syst. Evol. Microbiol.">
        <title>Roseomonas oryzae sp. nov., isolated from paddy rhizosphere soil.</title>
        <authorList>
            <person name="Ramaprasad E.V."/>
            <person name="Sasikala Ch."/>
            <person name="Ramana Ch.V."/>
        </authorList>
    </citation>
    <scope>NUCLEOTIDE SEQUENCE [LARGE SCALE GENOMIC DNA]</scope>
    <source>
        <strain evidence="1 2">KCTC 42542</strain>
    </source>
</reference>
<evidence type="ECO:0000313" key="2">
    <source>
        <dbReference type="Proteomes" id="UP000322110"/>
    </source>
</evidence>